<dbReference type="AlphaFoldDB" id="A0A5B8ST59"/>
<dbReference type="RefSeq" id="WP_147182931.1">
    <property type="nucleotide sequence ID" value="NZ_CP042382.1"/>
</dbReference>
<name>A0A5B8ST59_9GAMM</name>
<feature type="transmembrane region" description="Helical" evidence="7">
    <location>
        <begin position="393"/>
        <end position="410"/>
    </location>
</feature>
<dbReference type="PANTHER" id="PTHR10434:SF15">
    <property type="entry name" value="PHOSPHOLIPID_GLYCEROL ACYLTRANSFERASE DOMAIN-CONTAINING PROTEIN"/>
    <property type="match status" value="1"/>
</dbReference>
<keyword evidence="3 7" id="KW-0812">Transmembrane</keyword>
<feature type="transmembrane region" description="Helical" evidence="7">
    <location>
        <begin position="365"/>
        <end position="387"/>
    </location>
</feature>
<dbReference type="SUPFAM" id="SSF103473">
    <property type="entry name" value="MFS general substrate transporter"/>
    <property type="match status" value="1"/>
</dbReference>
<dbReference type="KEGG" id="paur:FGL86_01410"/>
<keyword evidence="10" id="KW-1185">Reference proteome</keyword>
<reference evidence="9 10" key="1">
    <citation type="submission" date="2019-06" db="EMBL/GenBank/DDBJ databases">
        <title>Genome analyses of bacteria isolated from kimchi.</title>
        <authorList>
            <person name="Lee S."/>
            <person name="Ahn S."/>
            <person name="Roh S."/>
        </authorList>
    </citation>
    <scope>NUCLEOTIDE SEQUENCE [LARGE SCALE GENOMIC DNA]</scope>
    <source>
        <strain evidence="9 10">CBA4606</strain>
    </source>
</reference>
<dbReference type="SMART" id="SM00563">
    <property type="entry name" value="PlsC"/>
    <property type="match status" value="1"/>
</dbReference>
<feature type="domain" description="Phospholipid/glycerol acyltransferase" evidence="8">
    <location>
        <begin position="446"/>
        <end position="562"/>
    </location>
</feature>
<keyword evidence="4 7" id="KW-1133">Transmembrane helix</keyword>
<sequence>MKPALFIHRTFVSLFCTYVLGTFAAGLTAMMTWSIAPAAGSLVASLVLSAFLLPSLLLSAWGGELADRVDKHRLLHRLKALEWGLLLIAAIGLWFHHPFTLYFLLPLLGVQTTLLVPVIQASLAQLLSSAELVRGSAWLSLGTWLALLLGLAVGCGLWNGLNEPEAYRSGAVVLASVGLLSLLTSFGITAGQIGGQPPGRGDPRVSPALGGSRRLMRSAARAPQWWLALVGIGGFYFLAICYLAIPLSAIHFSPKQFFAAPGLLLSLLLLGAMSGALLCVRFSSGRLELGLVPLGALLSGFAGVWLAGLPLPPLVETPASVLIETARPLLTSFFLIGLGGGLYLMPLHTLILLTSHEQLRARTIAVNHIVSALAIGFAAGFVAYGLHRLELRYYLLGLSAIALALGLGFMLRWSRRVLRLGVFALIHLIYRLRFRGRHHVPARGAALVICNHVSFMDALVLGGASPRPLRFLMDRPIYESPWLNWLFRLAGAIPVDSERRDPGGLRRSLEKVSDALRQGEVVMLFPEGRLTRTGETQAFRRGLDMILARDPVPVVPVGTAGLWGSWTSYRHGPALAHFPRRFRARVGVYFGEPIDPRLARRQILEWRVRSLQEEAQQWVSSSASATLERS</sequence>
<feature type="transmembrane region" description="Helical" evidence="7">
    <location>
        <begin position="136"/>
        <end position="159"/>
    </location>
</feature>
<feature type="transmembrane region" description="Helical" evidence="7">
    <location>
        <begin position="257"/>
        <end position="280"/>
    </location>
</feature>
<evidence type="ECO:0000313" key="9">
    <source>
        <dbReference type="EMBL" id="QEA37858.1"/>
    </source>
</evidence>
<gene>
    <name evidence="9" type="ORF">FGL86_01410</name>
</gene>
<feature type="transmembrane region" description="Helical" evidence="7">
    <location>
        <begin position="225"/>
        <end position="245"/>
    </location>
</feature>
<feature type="transmembrane region" description="Helical" evidence="7">
    <location>
        <begin position="12"/>
        <end position="36"/>
    </location>
</feature>
<feature type="transmembrane region" description="Helical" evidence="7">
    <location>
        <begin position="101"/>
        <end position="124"/>
    </location>
</feature>
<dbReference type="Pfam" id="PF07690">
    <property type="entry name" value="MFS_1"/>
    <property type="match status" value="1"/>
</dbReference>
<protein>
    <submittedName>
        <fullName evidence="9">MFS transporter</fullName>
    </submittedName>
</protein>
<keyword evidence="6" id="KW-0012">Acyltransferase</keyword>
<dbReference type="Proteomes" id="UP000321272">
    <property type="component" value="Chromosome"/>
</dbReference>
<dbReference type="EMBL" id="CP042382">
    <property type="protein sequence ID" value="QEA37858.1"/>
    <property type="molecule type" value="Genomic_DNA"/>
</dbReference>
<evidence type="ECO:0000313" key="10">
    <source>
        <dbReference type="Proteomes" id="UP000321272"/>
    </source>
</evidence>
<dbReference type="InterPro" id="IPR011701">
    <property type="entry name" value="MFS"/>
</dbReference>
<feature type="transmembrane region" description="Helical" evidence="7">
    <location>
        <begin position="74"/>
        <end position="95"/>
    </location>
</feature>
<dbReference type="GO" id="GO:0022857">
    <property type="term" value="F:transmembrane transporter activity"/>
    <property type="evidence" value="ECO:0007669"/>
    <property type="project" value="InterPro"/>
</dbReference>
<evidence type="ECO:0000256" key="2">
    <source>
        <dbReference type="ARBA" id="ARBA00022679"/>
    </source>
</evidence>
<evidence type="ECO:0000256" key="5">
    <source>
        <dbReference type="ARBA" id="ARBA00023136"/>
    </source>
</evidence>
<dbReference type="PANTHER" id="PTHR10434">
    <property type="entry name" value="1-ACYL-SN-GLYCEROL-3-PHOSPHATE ACYLTRANSFERASE"/>
    <property type="match status" value="1"/>
</dbReference>
<proteinExistence type="predicted"/>
<dbReference type="CDD" id="cd07989">
    <property type="entry name" value="LPLAT_AGPAT-like"/>
    <property type="match status" value="1"/>
</dbReference>
<dbReference type="OrthoDB" id="9803968at2"/>
<evidence type="ECO:0000256" key="3">
    <source>
        <dbReference type="ARBA" id="ARBA00022692"/>
    </source>
</evidence>
<feature type="transmembrane region" description="Helical" evidence="7">
    <location>
        <begin position="329"/>
        <end position="353"/>
    </location>
</feature>
<keyword evidence="2" id="KW-0808">Transferase</keyword>
<feature type="transmembrane region" description="Helical" evidence="7">
    <location>
        <begin position="171"/>
        <end position="190"/>
    </location>
</feature>
<dbReference type="SUPFAM" id="SSF69593">
    <property type="entry name" value="Glycerol-3-phosphate (1)-acyltransferase"/>
    <property type="match status" value="1"/>
</dbReference>
<dbReference type="InterPro" id="IPR036259">
    <property type="entry name" value="MFS_trans_sf"/>
</dbReference>
<dbReference type="InterPro" id="IPR002123">
    <property type="entry name" value="Plipid/glycerol_acylTrfase"/>
</dbReference>
<evidence type="ECO:0000256" key="6">
    <source>
        <dbReference type="ARBA" id="ARBA00023315"/>
    </source>
</evidence>
<organism evidence="9 10">
    <name type="scientific">Pistricoccus aurantiacus</name>
    <dbReference type="NCBI Taxonomy" id="1883414"/>
    <lineage>
        <taxon>Bacteria</taxon>
        <taxon>Pseudomonadati</taxon>
        <taxon>Pseudomonadota</taxon>
        <taxon>Gammaproteobacteria</taxon>
        <taxon>Oceanospirillales</taxon>
        <taxon>Halomonadaceae</taxon>
        <taxon>Pistricoccus</taxon>
    </lineage>
</organism>
<dbReference type="Gene3D" id="1.20.1250.20">
    <property type="entry name" value="MFS general substrate transporter like domains"/>
    <property type="match status" value="1"/>
</dbReference>
<evidence type="ECO:0000256" key="4">
    <source>
        <dbReference type="ARBA" id="ARBA00022989"/>
    </source>
</evidence>
<evidence type="ECO:0000256" key="7">
    <source>
        <dbReference type="SAM" id="Phobius"/>
    </source>
</evidence>
<comment type="pathway">
    <text evidence="1">Lipid metabolism.</text>
</comment>
<dbReference type="GO" id="GO:0006654">
    <property type="term" value="P:phosphatidic acid biosynthetic process"/>
    <property type="evidence" value="ECO:0007669"/>
    <property type="project" value="TreeGrafter"/>
</dbReference>
<feature type="transmembrane region" description="Helical" evidence="7">
    <location>
        <begin position="42"/>
        <end position="62"/>
    </location>
</feature>
<evidence type="ECO:0000256" key="1">
    <source>
        <dbReference type="ARBA" id="ARBA00005189"/>
    </source>
</evidence>
<keyword evidence="5 7" id="KW-0472">Membrane</keyword>
<evidence type="ECO:0000259" key="8">
    <source>
        <dbReference type="SMART" id="SM00563"/>
    </source>
</evidence>
<feature type="transmembrane region" description="Helical" evidence="7">
    <location>
        <begin position="287"/>
        <end position="309"/>
    </location>
</feature>
<dbReference type="GO" id="GO:0003841">
    <property type="term" value="F:1-acylglycerol-3-phosphate O-acyltransferase activity"/>
    <property type="evidence" value="ECO:0007669"/>
    <property type="project" value="TreeGrafter"/>
</dbReference>
<dbReference type="Pfam" id="PF01553">
    <property type="entry name" value="Acyltransferase"/>
    <property type="match status" value="1"/>
</dbReference>
<accession>A0A5B8ST59</accession>